<protein>
    <submittedName>
        <fullName evidence="1">Uncharacterized protein</fullName>
    </submittedName>
</protein>
<proteinExistence type="predicted"/>
<evidence type="ECO:0000313" key="1">
    <source>
        <dbReference type="EMBL" id="KAF7941856.1"/>
    </source>
</evidence>
<name>A0A9P5IN11_9HELO</name>
<evidence type="ECO:0000313" key="2">
    <source>
        <dbReference type="Proteomes" id="UP000710849"/>
    </source>
</evidence>
<dbReference type="AlphaFoldDB" id="A0A9P5IN11"/>
<gene>
    <name evidence="1" type="ORF">EAE97_006693</name>
</gene>
<reference evidence="1 2" key="1">
    <citation type="journal article" date="2020" name="Genome Biol. Evol.">
        <title>Comparative genomics of Sclerotiniaceae.</title>
        <authorList>
            <person name="Valero Jimenez C.A."/>
            <person name="Steentjes M."/>
            <person name="Scholten O.E."/>
            <person name="Van Kan J.A.L."/>
        </authorList>
    </citation>
    <scope>NUCLEOTIDE SEQUENCE [LARGE SCALE GENOMIC DNA]</scope>
    <source>
        <strain evidence="1 2">MUCL 94</strain>
    </source>
</reference>
<sequence>MPIRNYTQEISGARGGSSITSIRLGILNSHVARLSAMLPGALVLVVMKIVRQTISLRIAASSSKLVVEGVGIAPLLVKLMGHL</sequence>
<dbReference type="EMBL" id="RCSW01000012">
    <property type="protein sequence ID" value="KAF7941856.1"/>
    <property type="molecule type" value="Genomic_DNA"/>
</dbReference>
<comment type="caution">
    <text evidence="1">The sequence shown here is derived from an EMBL/GenBank/DDBJ whole genome shotgun (WGS) entry which is preliminary data.</text>
</comment>
<organism evidence="1 2">
    <name type="scientific">Botrytis byssoidea</name>
    <dbReference type="NCBI Taxonomy" id="139641"/>
    <lineage>
        <taxon>Eukaryota</taxon>
        <taxon>Fungi</taxon>
        <taxon>Dikarya</taxon>
        <taxon>Ascomycota</taxon>
        <taxon>Pezizomycotina</taxon>
        <taxon>Leotiomycetes</taxon>
        <taxon>Helotiales</taxon>
        <taxon>Sclerotiniaceae</taxon>
        <taxon>Botrytis</taxon>
    </lineage>
</organism>
<accession>A0A9P5IN11</accession>
<dbReference type="RefSeq" id="XP_038732138.1">
    <property type="nucleotide sequence ID" value="XM_038877206.1"/>
</dbReference>
<dbReference type="Proteomes" id="UP000710849">
    <property type="component" value="Unassembled WGS sequence"/>
</dbReference>
<keyword evidence="2" id="KW-1185">Reference proteome</keyword>
<dbReference type="GeneID" id="62150282"/>